<keyword evidence="2 17" id="KW-0723">Serine/threonine-protein kinase</keyword>
<evidence type="ECO:0000259" key="21">
    <source>
        <dbReference type="PROSITE" id="PS50011"/>
    </source>
</evidence>
<reference evidence="24 25" key="1">
    <citation type="journal article" date="2023" name="G3 (Bethesda)">
        <title>A haplotype-resolved chromosome-scale genome for Quercus rubra L. provides insights into the genetics of adaptive traits for red oak species.</title>
        <authorList>
            <person name="Kapoor B."/>
            <person name="Jenkins J."/>
            <person name="Schmutz J."/>
            <person name="Zhebentyayeva T."/>
            <person name="Kuelheim C."/>
            <person name="Coggeshall M."/>
            <person name="Heim C."/>
            <person name="Lasky J.R."/>
            <person name="Leites L."/>
            <person name="Islam-Faridi N."/>
            <person name="Romero-Severson J."/>
            <person name="DeLeo V.L."/>
            <person name="Lucas S.M."/>
            <person name="Lazic D."/>
            <person name="Gailing O."/>
            <person name="Carlson J."/>
            <person name="Staton M."/>
        </authorList>
    </citation>
    <scope>NUCLEOTIDE SEQUENCE [LARGE SCALE GENOMIC DNA]</scope>
    <source>
        <strain evidence="24">Pseudo-F2</strain>
    </source>
</reference>
<feature type="signal peptide" evidence="20">
    <location>
        <begin position="1"/>
        <end position="21"/>
    </location>
</feature>
<dbReference type="PIRSF" id="PIRSF000641">
    <property type="entry name" value="SRK"/>
    <property type="match status" value="1"/>
</dbReference>
<dbReference type="Proteomes" id="UP001324115">
    <property type="component" value="Unassembled WGS sequence"/>
</dbReference>
<protein>
    <recommendedName>
        <fullName evidence="17">Receptor-like serine/threonine-protein kinase</fullName>
        <ecNumber evidence="17">2.7.11.1</ecNumber>
    </recommendedName>
</protein>
<evidence type="ECO:0000256" key="4">
    <source>
        <dbReference type="ARBA" id="ARBA00022679"/>
    </source>
</evidence>
<comment type="caution">
    <text evidence="24">The sequence shown here is derived from an EMBL/GenBank/DDBJ whole genome shotgun (WGS) entry which is preliminary data.</text>
</comment>
<evidence type="ECO:0000256" key="12">
    <source>
        <dbReference type="ARBA" id="ARBA00023157"/>
    </source>
</evidence>
<dbReference type="PANTHER" id="PTHR47974:SF3">
    <property type="entry name" value="RECEPTOR-LIKE SERINE_THREONINE-PROTEIN KINASE"/>
    <property type="match status" value="1"/>
</dbReference>
<evidence type="ECO:0000256" key="13">
    <source>
        <dbReference type="ARBA" id="ARBA00023170"/>
    </source>
</evidence>
<feature type="domain" description="Bulb-type lectin" evidence="22">
    <location>
        <begin position="26"/>
        <end position="150"/>
    </location>
</feature>
<keyword evidence="7 17" id="KW-0547">Nucleotide-binding</keyword>
<sequence length="736" mass="83586">MDISIFFLLLCLLQTLSLSSSNTLDNLRGTSLSVEKPSDKLVSENGEFSAGFFPVGDNAFCFAIWLNKSSTPTVIWMANRDEPVNGRGSVLSVLADGQLILTNSLGITIWTTKAADLTSLEVTNLQLQLQNTGNLVLHNSKGVVIWQSFDSPSDTLLPQQALTMMSSLISRRSPDDYSSGNYKLFFDNDNVLRLLFQGPTMSSLYWPDPWLADPGQAGRSMYNTGRRALLYDSGYFESSDHFQFNATDFGVVTHRRLTLDPDGNLRLYSLQKMNVSWDWVVTWQAFSDPCRIHGICGPNSLCSYDPVSGRRCSCLQGFKLKDQTDWSYGCEPEFSIPCNHTDESSFVLLAHAEFYGSDIFFYQNVTFQFCQEQCLNRCDCNGFQYNYNEGSGYYNCYPRYLLMNFYLRLPKAGLFYSKIPDEEFKLQCSANLSKQIIRTYENKTVKLLLWFATAVGGMEVTCVLLVWLFLLRTRYLLTTKFKRFTFDELRKATRGFKEVIGRGAGGTVYKGVLPDQRVAAIKRLDEANQGEAEFLAEVSTIGMLNHMYLIEMWGYCAEGKHKLLCLEWLLHCDVKPQNILLDSNFQPKVADFGLSKLVSRSMSDHSSFSRMRGIRGYMAPEWVYNLPITSKVDVYSYGIVLLEMVTGKSLGGMHTTDSGETREHKRLVTLVKEYINIGIATRKSWIEEIIDPMMFGKYDKVRMELLVKVALQCVAEDKDERPSMNQVVEMLIGHED</sequence>
<keyword evidence="5 19" id="KW-0812">Transmembrane</keyword>
<evidence type="ECO:0000256" key="11">
    <source>
        <dbReference type="ARBA" id="ARBA00023136"/>
    </source>
</evidence>
<keyword evidence="11 19" id="KW-0472">Membrane</keyword>
<dbReference type="EC" id="2.7.11.1" evidence="17"/>
<comment type="similarity">
    <text evidence="17">Belongs to the protein kinase superfamily. Ser/Thr protein kinase family.</text>
</comment>
<organism evidence="24 25">
    <name type="scientific">Quercus rubra</name>
    <name type="common">Northern red oak</name>
    <name type="synonym">Quercus borealis</name>
    <dbReference type="NCBI Taxonomy" id="3512"/>
    <lineage>
        <taxon>Eukaryota</taxon>
        <taxon>Viridiplantae</taxon>
        <taxon>Streptophyta</taxon>
        <taxon>Embryophyta</taxon>
        <taxon>Tracheophyta</taxon>
        <taxon>Spermatophyta</taxon>
        <taxon>Magnoliopsida</taxon>
        <taxon>eudicotyledons</taxon>
        <taxon>Gunneridae</taxon>
        <taxon>Pentapetalae</taxon>
        <taxon>rosids</taxon>
        <taxon>fabids</taxon>
        <taxon>Fagales</taxon>
        <taxon>Fagaceae</taxon>
        <taxon>Quercus</taxon>
    </lineage>
</organism>
<keyword evidence="9 17" id="KW-0067">ATP-binding</keyword>
<keyword evidence="12" id="KW-1015">Disulfide bond</keyword>
<evidence type="ECO:0000256" key="2">
    <source>
        <dbReference type="ARBA" id="ARBA00022527"/>
    </source>
</evidence>
<evidence type="ECO:0000256" key="20">
    <source>
        <dbReference type="SAM" id="SignalP"/>
    </source>
</evidence>
<evidence type="ECO:0000256" key="1">
    <source>
        <dbReference type="ARBA" id="ARBA00004479"/>
    </source>
</evidence>
<evidence type="ECO:0000256" key="10">
    <source>
        <dbReference type="ARBA" id="ARBA00022989"/>
    </source>
</evidence>
<feature type="domain" description="Protein kinase" evidence="21">
    <location>
        <begin position="383"/>
        <end position="736"/>
    </location>
</feature>
<evidence type="ECO:0000256" key="7">
    <source>
        <dbReference type="ARBA" id="ARBA00022741"/>
    </source>
</evidence>
<dbReference type="FunFam" id="3.30.200.20:FF:000059">
    <property type="entry name" value="S-receptor-like serine/threonine-protein kinase"/>
    <property type="match status" value="1"/>
</dbReference>
<evidence type="ECO:0000256" key="14">
    <source>
        <dbReference type="ARBA" id="ARBA00023180"/>
    </source>
</evidence>
<evidence type="ECO:0000259" key="23">
    <source>
        <dbReference type="PROSITE" id="PS50948"/>
    </source>
</evidence>
<keyword evidence="8 17" id="KW-0418">Kinase</keyword>
<dbReference type="GO" id="GO:0048544">
    <property type="term" value="P:recognition of pollen"/>
    <property type="evidence" value="ECO:0007669"/>
    <property type="project" value="InterPro"/>
</dbReference>
<keyword evidence="4 17" id="KW-0808">Transferase</keyword>
<feature type="domain" description="Apple" evidence="23">
    <location>
        <begin position="338"/>
        <end position="420"/>
    </location>
</feature>
<dbReference type="Gene3D" id="2.90.10.10">
    <property type="entry name" value="Bulb-type lectin domain"/>
    <property type="match status" value="1"/>
</dbReference>
<dbReference type="InterPro" id="IPR008271">
    <property type="entry name" value="Ser/Thr_kinase_AS"/>
</dbReference>
<dbReference type="InterPro" id="IPR024171">
    <property type="entry name" value="SRK-like_kinase"/>
</dbReference>
<comment type="subcellular location">
    <subcellularLocation>
        <location evidence="1">Membrane</location>
        <topology evidence="1">Single-pass type I membrane protein</topology>
    </subcellularLocation>
</comment>
<dbReference type="CDD" id="cd00028">
    <property type="entry name" value="B_lectin"/>
    <property type="match status" value="1"/>
</dbReference>
<feature type="chain" id="PRO_5042831424" description="Receptor-like serine/threonine-protein kinase" evidence="20">
    <location>
        <begin position="22"/>
        <end position="736"/>
    </location>
</feature>
<evidence type="ECO:0000256" key="8">
    <source>
        <dbReference type="ARBA" id="ARBA00022777"/>
    </source>
</evidence>
<dbReference type="Gene3D" id="1.10.510.10">
    <property type="entry name" value="Transferase(Phosphotransferase) domain 1"/>
    <property type="match status" value="1"/>
</dbReference>
<dbReference type="AlphaFoldDB" id="A0AAN7J2L0"/>
<dbReference type="SMART" id="SM00108">
    <property type="entry name" value="B_lectin"/>
    <property type="match status" value="1"/>
</dbReference>
<evidence type="ECO:0000256" key="6">
    <source>
        <dbReference type="ARBA" id="ARBA00022729"/>
    </source>
</evidence>
<comment type="catalytic activity">
    <reaction evidence="16 17">
        <text>L-seryl-[protein] + ATP = O-phospho-L-seryl-[protein] + ADP + H(+)</text>
        <dbReference type="Rhea" id="RHEA:17989"/>
        <dbReference type="Rhea" id="RHEA-COMP:9863"/>
        <dbReference type="Rhea" id="RHEA-COMP:11604"/>
        <dbReference type="ChEBI" id="CHEBI:15378"/>
        <dbReference type="ChEBI" id="CHEBI:29999"/>
        <dbReference type="ChEBI" id="CHEBI:30616"/>
        <dbReference type="ChEBI" id="CHEBI:83421"/>
        <dbReference type="ChEBI" id="CHEBI:456216"/>
        <dbReference type="EC" id="2.7.11.1"/>
    </reaction>
</comment>
<name>A0AAN7J2L0_QUERU</name>
<dbReference type="PROSITE" id="PS50011">
    <property type="entry name" value="PROTEIN_KINASE_DOM"/>
    <property type="match status" value="1"/>
</dbReference>
<dbReference type="InterPro" id="IPR003609">
    <property type="entry name" value="Pan_app"/>
</dbReference>
<dbReference type="PROSITE" id="PS50927">
    <property type="entry name" value="BULB_LECTIN"/>
    <property type="match status" value="1"/>
</dbReference>
<dbReference type="InterPro" id="IPR011009">
    <property type="entry name" value="Kinase-like_dom_sf"/>
</dbReference>
<dbReference type="Pfam" id="PF00954">
    <property type="entry name" value="S_locus_glycop"/>
    <property type="match status" value="1"/>
</dbReference>
<dbReference type="PANTHER" id="PTHR47974">
    <property type="entry name" value="OS07G0415500 PROTEIN"/>
    <property type="match status" value="1"/>
</dbReference>
<dbReference type="PROSITE" id="PS00107">
    <property type="entry name" value="PROTEIN_KINASE_ATP"/>
    <property type="match status" value="1"/>
</dbReference>
<evidence type="ECO:0000256" key="17">
    <source>
        <dbReference type="PIRNR" id="PIRNR000641"/>
    </source>
</evidence>
<dbReference type="SMART" id="SM00220">
    <property type="entry name" value="S_TKc"/>
    <property type="match status" value="1"/>
</dbReference>
<dbReference type="GO" id="GO:0004674">
    <property type="term" value="F:protein serine/threonine kinase activity"/>
    <property type="evidence" value="ECO:0007669"/>
    <property type="project" value="UniProtKB-KW"/>
</dbReference>
<evidence type="ECO:0000313" key="25">
    <source>
        <dbReference type="Proteomes" id="UP001324115"/>
    </source>
</evidence>
<feature type="transmembrane region" description="Helical" evidence="19">
    <location>
        <begin position="447"/>
        <end position="471"/>
    </location>
</feature>
<dbReference type="InterPro" id="IPR017441">
    <property type="entry name" value="Protein_kinase_ATP_BS"/>
</dbReference>
<evidence type="ECO:0000256" key="16">
    <source>
        <dbReference type="ARBA" id="ARBA00048679"/>
    </source>
</evidence>
<evidence type="ECO:0000313" key="24">
    <source>
        <dbReference type="EMBL" id="KAK4595690.1"/>
    </source>
</evidence>
<dbReference type="SUPFAM" id="SSF51110">
    <property type="entry name" value="alpha-D-mannose-specific plant lectins"/>
    <property type="match status" value="1"/>
</dbReference>
<dbReference type="EMBL" id="JAXUIC010000003">
    <property type="protein sequence ID" value="KAK4595690.1"/>
    <property type="molecule type" value="Genomic_DNA"/>
</dbReference>
<evidence type="ECO:0000256" key="18">
    <source>
        <dbReference type="PROSITE-ProRule" id="PRU10141"/>
    </source>
</evidence>
<keyword evidence="10 19" id="KW-1133">Transmembrane helix</keyword>
<dbReference type="PROSITE" id="PS50948">
    <property type="entry name" value="PAN"/>
    <property type="match status" value="1"/>
</dbReference>
<dbReference type="Pfam" id="PF01453">
    <property type="entry name" value="B_lectin"/>
    <property type="match status" value="1"/>
</dbReference>
<keyword evidence="14" id="KW-0325">Glycoprotein</keyword>
<gene>
    <name evidence="24" type="ORF">RGQ29_013967</name>
</gene>
<dbReference type="InterPro" id="IPR000858">
    <property type="entry name" value="S_locus_glycoprot_dom"/>
</dbReference>
<dbReference type="SUPFAM" id="SSF56112">
    <property type="entry name" value="Protein kinase-like (PK-like)"/>
    <property type="match status" value="1"/>
</dbReference>
<evidence type="ECO:0000256" key="3">
    <source>
        <dbReference type="ARBA" id="ARBA00022536"/>
    </source>
</evidence>
<dbReference type="InterPro" id="IPR001480">
    <property type="entry name" value="Bulb-type_lectin_dom"/>
</dbReference>
<evidence type="ECO:0000256" key="19">
    <source>
        <dbReference type="SAM" id="Phobius"/>
    </source>
</evidence>
<dbReference type="Pfam" id="PF00069">
    <property type="entry name" value="Pkinase"/>
    <property type="match status" value="2"/>
</dbReference>
<proteinExistence type="inferred from homology"/>
<dbReference type="InterPro" id="IPR000719">
    <property type="entry name" value="Prot_kinase_dom"/>
</dbReference>
<dbReference type="GO" id="GO:0016020">
    <property type="term" value="C:membrane"/>
    <property type="evidence" value="ECO:0007669"/>
    <property type="project" value="UniProtKB-SubCell"/>
</dbReference>
<dbReference type="PROSITE" id="PS00108">
    <property type="entry name" value="PROTEIN_KINASE_ST"/>
    <property type="match status" value="1"/>
</dbReference>
<keyword evidence="13" id="KW-0675">Receptor</keyword>
<dbReference type="InterPro" id="IPR036426">
    <property type="entry name" value="Bulb-type_lectin_dom_sf"/>
</dbReference>
<evidence type="ECO:0000259" key="22">
    <source>
        <dbReference type="PROSITE" id="PS50927"/>
    </source>
</evidence>
<evidence type="ECO:0000256" key="9">
    <source>
        <dbReference type="ARBA" id="ARBA00022840"/>
    </source>
</evidence>
<accession>A0AAN7J2L0</accession>
<keyword evidence="25" id="KW-1185">Reference proteome</keyword>
<comment type="catalytic activity">
    <reaction evidence="15 17">
        <text>L-threonyl-[protein] + ATP = O-phospho-L-threonyl-[protein] + ADP + H(+)</text>
        <dbReference type="Rhea" id="RHEA:46608"/>
        <dbReference type="Rhea" id="RHEA-COMP:11060"/>
        <dbReference type="Rhea" id="RHEA-COMP:11605"/>
        <dbReference type="ChEBI" id="CHEBI:15378"/>
        <dbReference type="ChEBI" id="CHEBI:30013"/>
        <dbReference type="ChEBI" id="CHEBI:30616"/>
        <dbReference type="ChEBI" id="CHEBI:61977"/>
        <dbReference type="ChEBI" id="CHEBI:456216"/>
        <dbReference type="EC" id="2.7.11.1"/>
    </reaction>
</comment>
<dbReference type="Gene3D" id="3.30.200.20">
    <property type="entry name" value="Phosphorylase Kinase, domain 1"/>
    <property type="match status" value="1"/>
</dbReference>
<keyword evidence="3" id="KW-0245">EGF-like domain</keyword>
<evidence type="ECO:0000256" key="5">
    <source>
        <dbReference type="ARBA" id="ARBA00022692"/>
    </source>
</evidence>
<evidence type="ECO:0000256" key="15">
    <source>
        <dbReference type="ARBA" id="ARBA00047899"/>
    </source>
</evidence>
<feature type="binding site" evidence="18">
    <location>
        <position position="522"/>
    </location>
    <ligand>
        <name>ATP</name>
        <dbReference type="ChEBI" id="CHEBI:30616"/>
    </ligand>
</feature>
<keyword evidence="6 20" id="KW-0732">Signal</keyword>
<dbReference type="GO" id="GO:0005524">
    <property type="term" value="F:ATP binding"/>
    <property type="evidence" value="ECO:0007669"/>
    <property type="project" value="UniProtKB-UniRule"/>
</dbReference>